<keyword evidence="3" id="KW-1185">Reference proteome</keyword>
<name>A0ABQ8TVN5_PERAM</name>
<evidence type="ECO:0000313" key="3">
    <source>
        <dbReference type="Proteomes" id="UP001148838"/>
    </source>
</evidence>
<reference evidence="2 3" key="1">
    <citation type="journal article" date="2022" name="Allergy">
        <title>Genome assembly and annotation of Periplaneta americana reveal a comprehensive cockroach allergen profile.</title>
        <authorList>
            <person name="Wang L."/>
            <person name="Xiong Q."/>
            <person name="Saelim N."/>
            <person name="Wang L."/>
            <person name="Nong W."/>
            <person name="Wan A.T."/>
            <person name="Shi M."/>
            <person name="Liu X."/>
            <person name="Cao Q."/>
            <person name="Hui J.H.L."/>
            <person name="Sookrung N."/>
            <person name="Leung T.F."/>
            <person name="Tungtrongchitr A."/>
            <person name="Tsui S.K.W."/>
        </authorList>
    </citation>
    <scope>NUCLEOTIDE SEQUENCE [LARGE SCALE GENOMIC DNA]</scope>
    <source>
        <strain evidence="2">PWHHKU_190912</strain>
    </source>
</reference>
<accession>A0ABQ8TVN5</accession>
<protein>
    <submittedName>
        <fullName evidence="2">Uncharacterized protein</fullName>
    </submittedName>
</protein>
<organism evidence="2 3">
    <name type="scientific">Periplaneta americana</name>
    <name type="common">American cockroach</name>
    <name type="synonym">Blatta americana</name>
    <dbReference type="NCBI Taxonomy" id="6978"/>
    <lineage>
        <taxon>Eukaryota</taxon>
        <taxon>Metazoa</taxon>
        <taxon>Ecdysozoa</taxon>
        <taxon>Arthropoda</taxon>
        <taxon>Hexapoda</taxon>
        <taxon>Insecta</taxon>
        <taxon>Pterygota</taxon>
        <taxon>Neoptera</taxon>
        <taxon>Polyneoptera</taxon>
        <taxon>Dictyoptera</taxon>
        <taxon>Blattodea</taxon>
        <taxon>Blattoidea</taxon>
        <taxon>Blattidae</taxon>
        <taxon>Blattinae</taxon>
        <taxon>Periplaneta</taxon>
    </lineage>
</organism>
<feature type="region of interest" description="Disordered" evidence="1">
    <location>
        <begin position="129"/>
        <end position="161"/>
    </location>
</feature>
<evidence type="ECO:0000256" key="1">
    <source>
        <dbReference type="SAM" id="MobiDB-lite"/>
    </source>
</evidence>
<feature type="compositionally biased region" description="Acidic residues" evidence="1">
    <location>
        <begin position="136"/>
        <end position="161"/>
    </location>
</feature>
<dbReference type="PANTHER" id="PTHR47326">
    <property type="entry name" value="TRANSPOSABLE ELEMENT TC3 TRANSPOSASE-LIKE PROTEIN"/>
    <property type="match status" value="1"/>
</dbReference>
<comment type="caution">
    <text evidence="2">The sequence shown here is derived from an EMBL/GenBank/DDBJ whole genome shotgun (WGS) entry which is preliminary data.</text>
</comment>
<proteinExistence type="predicted"/>
<sequence>MKSKLTSRLLASRPYASAEMNDHPTNEATFKSNGDVNIRNAHYWSQVSPLWLREVDNQHRLSVIFGHRIIGPYFFEGALNSVMYADFLKNILNQLLEDVPLATRVSNVASAGWLPSSFLFVGTTSENMRVTRGKDDEADEEQLQLEEEEKEEEEEEEEEGR</sequence>
<gene>
    <name evidence="2" type="ORF">ANN_01094</name>
</gene>
<dbReference type="EMBL" id="JAJSOF020000003">
    <property type="protein sequence ID" value="KAJ4449690.1"/>
    <property type="molecule type" value="Genomic_DNA"/>
</dbReference>
<dbReference type="Proteomes" id="UP001148838">
    <property type="component" value="Unassembled WGS sequence"/>
</dbReference>
<dbReference type="PANTHER" id="PTHR47326:SF1">
    <property type="entry name" value="HTH PSQ-TYPE DOMAIN-CONTAINING PROTEIN"/>
    <property type="match status" value="1"/>
</dbReference>
<evidence type="ECO:0000313" key="2">
    <source>
        <dbReference type="EMBL" id="KAJ4449690.1"/>
    </source>
</evidence>